<reference evidence="3 4" key="1">
    <citation type="journal article" date="2018" name="Front. Plant Sci.">
        <title>Red Clover (Trifolium pratense) and Zigzag Clover (T. medium) - A Picture of Genomic Similarities and Differences.</title>
        <authorList>
            <person name="Dluhosova J."/>
            <person name="Istvanek J."/>
            <person name="Nedelnik J."/>
            <person name="Repkova J."/>
        </authorList>
    </citation>
    <scope>NUCLEOTIDE SEQUENCE [LARGE SCALE GENOMIC DNA]</scope>
    <source>
        <strain evidence="4">cv. 10/8</strain>
        <tissue evidence="3">Leaf</tissue>
    </source>
</reference>
<dbReference type="InterPro" id="IPR044824">
    <property type="entry name" value="MAIN-like"/>
</dbReference>
<evidence type="ECO:0000256" key="1">
    <source>
        <dbReference type="SAM" id="SignalP"/>
    </source>
</evidence>
<keyword evidence="1" id="KW-0732">Signal</keyword>
<accession>A0A392RQN4</accession>
<evidence type="ECO:0000313" key="3">
    <source>
        <dbReference type="EMBL" id="MCI38968.1"/>
    </source>
</evidence>
<feature type="domain" description="Aminotransferase-like plant mobile" evidence="2">
    <location>
        <begin position="3"/>
        <end position="73"/>
    </location>
</feature>
<dbReference type="GO" id="GO:0010073">
    <property type="term" value="P:meristem maintenance"/>
    <property type="evidence" value="ECO:0007669"/>
    <property type="project" value="InterPro"/>
</dbReference>
<comment type="caution">
    <text evidence="3">The sequence shown here is derived from an EMBL/GenBank/DDBJ whole genome shotgun (WGS) entry which is preliminary data.</text>
</comment>
<feature type="non-terminal residue" evidence="3">
    <location>
        <position position="73"/>
    </location>
</feature>
<proteinExistence type="predicted"/>
<sequence>MLRAYLMLLVGTTIFANKAKNYVDLTYLKYFIYLDRVDNYSWGTAALAFLYRELSNVVVPECKYVAGYMTLLQ</sequence>
<evidence type="ECO:0000313" key="4">
    <source>
        <dbReference type="Proteomes" id="UP000265520"/>
    </source>
</evidence>
<dbReference type="AlphaFoldDB" id="A0A392RQN4"/>
<dbReference type="PANTHER" id="PTHR46033:SF1">
    <property type="entry name" value="PROTEIN MAIN-LIKE 2"/>
    <property type="match status" value="1"/>
</dbReference>
<dbReference type="Pfam" id="PF10536">
    <property type="entry name" value="PMD"/>
    <property type="match status" value="1"/>
</dbReference>
<name>A0A392RQN4_9FABA</name>
<feature type="signal peptide" evidence="1">
    <location>
        <begin position="1"/>
        <end position="19"/>
    </location>
</feature>
<dbReference type="EMBL" id="LXQA010262031">
    <property type="protein sequence ID" value="MCI38968.1"/>
    <property type="molecule type" value="Genomic_DNA"/>
</dbReference>
<dbReference type="Proteomes" id="UP000265520">
    <property type="component" value="Unassembled WGS sequence"/>
</dbReference>
<feature type="chain" id="PRO_5017298559" evidence="1">
    <location>
        <begin position="20"/>
        <end position="73"/>
    </location>
</feature>
<dbReference type="InterPro" id="IPR019557">
    <property type="entry name" value="AminoTfrase-like_pln_mobile"/>
</dbReference>
<evidence type="ECO:0000259" key="2">
    <source>
        <dbReference type="Pfam" id="PF10536"/>
    </source>
</evidence>
<protein>
    <submittedName>
        <fullName evidence="3">Serine/threonine-protein phosphatase 7 long form-like protein</fullName>
    </submittedName>
</protein>
<keyword evidence="4" id="KW-1185">Reference proteome</keyword>
<dbReference type="PANTHER" id="PTHR46033">
    <property type="entry name" value="PROTEIN MAIN-LIKE 2"/>
    <property type="match status" value="1"/>
</dbReference>
<organism evidence="3 4">
    <name type="scientific">Trifolium medium</name>
    <dbReference type="NCBI Taxonomy" id="97028"/>
    <lineage>
        <taxon>Eukaryota</taxon>
        <taxon>Viridiplantae</taxon>
        <taxon>Streptophyta</taxon>
        <taxon>Embryophyta</taxon>
        <taxon>Tracheophyta</taxon>
        <taxon>Spermatophyta</taxon>
        <taxon>Magnoliopsida</taxon>
        <taxon>eudicotyledons</taxon>
        <taxon>Gunneridae</taxon>
        <taxon>Pentapetalae</taxon>
        <taxon>rosids</taxon>
        <taxon>fabids</taxon>
        <taxon>Fabales</taxon>
        <taxon>Fabaceae</taxon>
        <taxon>Papilionoideae</taxon>
        <taxon>50 kb inversion clade</taxon>
        <taxon>NPAAA clade</taxon>
        <taxon>Hologalegina</taxon>
        <taxon>IRL clade</taxon>
        <taxon>Trifolieae</taxon>
        <taxon>Trifolium</taxon>
    </lineage>
</organism>